<comment type="caution">
    <text evidence="1">The sequence shown here is derived from an EMBL/GenBank/DDBJ whole genome shotgun (WGS) entry which is preliminary data.</text>
</comment>
<name>F5VC05_9LACO</name>
<proteinExistence type="predicted"/>
<organism evidence="1 2">
    <name type="scientific">Ligilactobacillus salivarius NIAS840</name>
    <dbReference type="NCBI Taxonomy" id="1029822"/>
    <lineage>
        <taxon>Bacteria</taxon>
        <taxon>Bacillati</taxon>
        <taxon>Bacillota</taxon>
        <taxon>Bacilli</taxon>
        <taxon>Lactobacillales</taxon>
        <taxon>Lactobacillaceae</taxon>
        <taxon>Ligilactobacillus</taxon>
    </lineage>
</organism>
<gene>
    <name evidence="1" type="ORF">NIAS840_01432</name>
</gene>
<sequence>MLLLFFVVEIQLKNATSLANISINIAINFCLTLGESNILLTVACGAKLCLA</sequence>
<evidence type="ECO:0000313" key="1">
    <source>
        <dbReference type="EMBL" id="EGL99702.1"/>
    </source>
</evidence>
<evidence type="ECO:0000313" key="2">
    <source>
        <dbReference type="Proteomes" id="UP000006227"/>
    </source>
</evidence>
<dbReference type="Proteomes" id="UP000006227">
    <property type="component" value="Unassembled WGS sequence"/>
</dbReference>
<protein>
    <submittedName>
        <fullName evidence="1">Uncharacterized protein</fullName>
    </submittedName>
</protein>
<dbReference type="AlphaFoldDB" id="F5VC05"/>
<accession>F5VC05</accession>
<dbReference type="EMBL" id="AFMN01000001">
    <property type="protein sequence ID" value="EGL99702.1"/>
    <property type="molecule type" value="Genomic_DNA"/>
</dbReference>
<reference evidence="1 2" key="1">
    <citation type="journal article" date="2011" name="J. Bacteriol.">
        <title>Genome Sequence of Lactobacillus salivarius NIAS840, Isolated from Chicken Intestine.</title>
        <authorList>
            <person name="Ham J.S."/>
            <person name="Kim H.W."/>
            <person name="Seol K.H."/>
            <person name="Jang A."/>
            <person name="Jeong S.G."/>
            <person name="Oh M.H."/>
            <person name="Kim D.H."/>
            <person name="Kang D.K."/>
            <person name="Kim G.B."/>
            <person name="Cha C.J."/>
        </authorList>
    </citation>
    <scope>NUCLEOTIDE SEQUENCE [LARGE SCALE GENOMIC DNA]</scope>
    <source>
        <strain evidence="1 2">NIAS840</strain>
    </source>
</reference>